<keyword evidence="3" id="KW-1133">Transmembrane helix</keyword>
<dbReference type="Proteomes" id="UP000254912">
    <property type="component" value="Unassembled WGS sequence"/>
</dbReference>
<dbReference type="Pfam" id="PF02674">
    <property type="entry name" value="Colicin_V"/>
    <property type="match status" value="1"/>
</dbReference>
<keyword evidence="4" id="KW-0472">Membrane</keyword>
<keyword evidence="6" id="KW-1185">Reference proteome</keyword>
<reference evidence="5 6" key="1">
    <citation type="submission" date="2018-07" db="EMBL/GenBank/DDBJ databases">
        <title>Genomic Encyclopedia of Type Strains, Phase III (KMG-III): the genomes of soil and plant-associated and newly described type strains.</title>
        <authorList>
            <person name="Whitman W."/>
        </authorList>
    </citation>
    <scope>NUCLEOTIDE SEQUENCE [LARGE SCALE GENOMIC DNA]</scope>
    <source>
        <strain evidence="5 6">CECT 7031</strain>
    </source>
</reference>
<dbReference type="GeneID" id="94545737"/>
<sequence>MILSAIMIIWMIGAALYGRHLGLMRTITVWGGRVLIWVIAALLSHRFGTFLSDTFLSGIQIKGTTALPSTLTDKALEFFSSGVAFALIMFVGSLTIRAINRSLTFINKVPLIGGLNRLLGMLVALVMVYVEIFLILNIVRIWPNTWLQTQLTSSPMAQYILNQTPVLSESIYTWFISQ</sequence>
<comment type="caution">
    <text evidence="5">The sequence shown here is derived from an EMBL/GenBank/DDBJ whole genome shotgun (WGS) entry which is preliminary data.</text>
</comment>
<keyword evidence="2" id="KW-0812">Transmembrane</keyword>
<evidence type="ECO:0000256" key="1">
    <source>
        <dbReference type="ARBA" id="ARBA00004141"/>
    </source>
</evidence>
<proteinExistence type="predicted"/>
<evidence type="ECO:0000313" key="5">
    <source>
        <dbReference type="EMBL" id="RDL11743.1"/>
    </source>
</evidence>
<dbReference type="GO" id="GO:0016020">
    <property type="term" value="C:membrane"/>
    <property type="evidence" value="ECO:0007669"/>
    <property type="project" value="UniProtKB-SubCell"/>
</dbReference>
<dbReference type="PANTHER" id="PTHR37306">
    <property type="entry name" value="COLICIN V PRODUCTION PROTEIN"/>
    <property type="match status" value="1"/>
</dbReference>
<dbReference type="KEGG" id="wso:WSWS_00532"/>
<evidence type="ECO:0000256" key="4">
    <source>
        <dbReference type="ARBA" id="ARBA00023136"/>
    </source>
</evidence>
<name>A0A288Q5Y6_9LACO</name>
<dbReference type="GO" id="GO:0009403">
    <property type="term" value="P:toxin biosynthetic process"/>
    <property type="evidence" value="ECO:0007669"/>
    <property type="project" value="InterPro"/>
</dbReference>
<dbReference type="EMBL" id="QRAS01000001">
    <property type="protein sequence ID" value="RDL11743.1"/>
    <property type="molecule type" value="Genomic_DNA"/>
</dbReference>
<evidence type="ECO:0000256" key="3">
    <source>
        <dbReference type="ARBA" id="ARBA00022989"/>
    </source>
</evidence>
<accession>A0A288Q5Y6</accession>
<organism evidence="5 6">
    <name type="scientific">Weissella soli</name>
    <dbReference type="NCBI Taxonomy" id="155866"/>
    <lineage>
        <taxon>Bacteria</taxon>
        <taxon>Bacillati</taxon>
        <taxon>Bacillota</taxon>
        <taxon>Bacilli</taxon>
        <taxon>Lactobacillales</taxon>
        <taxon>Lactobacillaceae</taxon>
        <taxon>Weissella</taxon>
    </lineage>
</organism>
<evidence type="ECO:0000313" key="6">
    <source>
        <dbReference type="Proteomes" id="UP000254912"/>
    </source>
</evidence>
<dbReference type="PANTHER" id="PTHR37306:SF1">
    <property type="entry name" value="COLICIN V PRODUCTION PROTEIN"/>
    <property type="match status" value="1"/>
</dbReference>
<gene>
    <name evidence="5" type="ORF">DFP99_0161</name>
</gene>
<dbReference type="AlphaFoldDB" id="A0A288Q5Y6"/>
<comment type="subcellular location">
    <subcellularLocation>
        <location evidence="1">Membrane</location>
        <topology evidence="1">Multi-pass membrane protein</topology>
    </subcellularLocation>
</comment>
<dbReference type="OrthoDB" id="1809613at2"/>
<dbReference type="RefSeq" id="WP_070229815.1">
    <property type="nucleotide sequence ID" value="NZ_BJYO01000002.1"/>
</dbReference>
<protein>
    <submittedName>
        <fullName evidence="5">Colicin V production protein</fullName>
    </submittedName>
</protein>
<evidence type="ECO:0000256" key="2">
    <source>
        <dbReference type="ARBA" id="ARBA00022692"/>
    </source>
</evidence>
<dbReference type="InterPro" id="IPR003825">
    <property type="entry name" value="Colicin-V_CvpA"/>
</dbReference>